<proteinExistence type="inferred from homology"/>
<comment type="caution">
    <text evidence="8">The sequence shown here is derived from an EMBL/GenBank/DDBJ whole genome shotgun (WGS) entry which is preliminary data.</text>
</comment>
<dbReference type="Proteomes" id="UP001254257">
    <property type="component" value="Unassembled WGS sequence"/>
</dbReference>
<keyword evidence="8" id="KW-0503">Monooxygenase</keyword>
<dbReference type="RefSeq" id="WP_316016328.1">
    <property type="nucleotide sequence ID" value="NZ_JAWDID010000001.1"/>
</dbReference>
<evidence type="ECO:0000313" key="8">
    <source>
        <dbReference type="EMBL" id="MDU0338380.1"/>
    </source>
</evidence>
<reference evidence="8 9" key="1">
    <citation type="submission" date="2023-09" db="EMBL/GenBank/DDBJ databases">
        <title>Whole genome shotgun sequencing (WGS) of Bosea sp. ZW T0_25, isolated from stored onions (Allium cepa).</title>
        <authorList>
            <person name="Stoll D.A."/>
            <person name="Huch M."/>
        </authorList>
    </citation>
    <scope>NUCLEOTIDE SEQUENCE [LARGE SCALE GENOMIC DNA]</scope>
    <source>
        <strain evidence="8 9">ZW T0_25</strain>
    </source>
</reference>
<dbReference type="InterPro" id="IPR036188">
    <property type="entry name" value="FAD/NAD-bd_sf"/>
</dbReference>
<dbReference type="InterPro" id="IPR012941">
    <property type="entry name" value="Phe_hydrox_C_dim_dom"/>
</dbReference>
<dbReference type="InterPro" id="IPR038220">
    <property type="entry name" value="PHOX_C_sf"/>
</dbReference>
<evidence type="ECO:0000259" key="7">
    <source>
        <dbReference type="Pfam" id="PF07976"/>
    </source>
</evidence>
<keyword evidence="9" id="KW-1185">Reference proteome</keyword>
<dbReference type="SUPFAM" id="SSF54373">
    <property type="entry name" value="FAD-linked reductases, C-terminal domain"/>
    <property type="match status" value="1"/>
</dbReference>
<evidence type="ECO:0000313" key="9">
    <source>
        <dbReference type="Proteomes" id="UP001254257"/>
    </source>
</evidence>
<evidence type="ECO:0000256" key="3">
    <source>
        <dbReference type="ARBA" id="ARBA00022630"/>
    </source>
</evidence>
<comment type="similarity">
    <text evidence="2">Belongs to the PheA/TfdB FAD monooxygenase family.</text>
</comment>
<dbReference type="SUPFAM" id="SSF51905">
    <property type="entry name" value="FAD/NAD(P)-binding domain"/>
    <property type="match status" value="1"/>
</dbReference>
<name>A0ABU3S0T9_9HYPH</name>
<dbReference type="InterPro" id="IPR036249">
    <property type="entry name" value="Thioredoxin-like_sf"/>
</dbReference>
<dbReference type="SUPFAM" id="SSF52833">
    <property type="entry name" value="Thioredoxin-like"/>
    <property type="match status" value="1"/>
</dbReference>
<evidence type="ECO:0000256" key="2">
    <source>
        <dbReference type="ARBA" id="ARBA00007801"/>
    </source>
</evidence>
<accession>A0ABU3S0T9</accession>
<dbReference type="PANTHER" id="PTHR43004">
    <property type="entry name" value="TRK SYSTEM POTASSIUM UPTAKE PROTEIN"/>
    <property type="match status" value="1"/>
</dbReference>
<evidence type="ECO:0000256" key="4">
    <source>
        <dbReference type="ARBA" id="ARBA00022827"/>
    </source>
</evidence>
<dbReference type="PRINTS" id="PR00420">
    <property type="entry name" value="RNGMNOXGNASE"/>
</dbReference>
<feature type="domain" description="Phenol hydroxylase-like C-terminal dimerisation" evidence="7">
    <location>
        <begin position="450"/>
        <end position="642"/>
    </location>
</feature>
<protein>
    <submittedName>
        <fullName evidence="8">FAD-binding monooxygenase</fullName>
    </submittedName>
</protein>
<dbReference type="PANTHER" id="PTHR43004:SF19">
    <property type="entry name" value="BINDING MONOOXYGENASE, PUTATIVE (JCVI)-RELATED"/>
    <property type="match status" value="1"/>
</dbReference>
<dbReference type="EMBL" id="JAWDID010000001">
    <property type="protein sequence ID" value="MDU0338380.1"/>
    <property type="molecule type" value="Genomic_DNA"/>
</dbReference>
<evidence type="ECO:0000256" key="5">
    <source>
        <dbReference type="ARBA" id="ARBA00023002"/>
    </source>
</evidence>
<dbReference type="GO" id="GO:0004497">
    <property type="term" value="F:monooxygenase activity"/>
    <property type="evidence" value="ECO:0007669"/>
    <property type="project" value="UniProtKB-KW"/>
</dbReference>
<dbReference type="Gene3D" id="3.40.30.20">
    <property type="match status" value="1"/>
</dbReference>
<dbReference type="Gene3D" id="3.30.9.10">
    <property type="entry name" value="D-Amino Acid Oxidase, subunit A, domain 2"/>
    <property type="match status" value="1"/>
</dbReference>
<dbReference type="Pfam" id="PF01494">
    <property type="entry name" value="FAD_binding_3"/>
    <property type="match status" value="1"/>
</dbReference>
<evidence type="ECO:0000259" key="6">
    <source>
        <dbReference type="Pfam" id="PF01494"/>
    </source>
</evidence>
<keyword evidence="3" id="KW-0285">Flavoprotein</keyword>
<dbReference type="Gene3D" id="3.50.50.60">
    <property type="entry name" value="FAD/NAD(P)-binding domain"/>
    <property type="match status" value="1"/>
</dbReference>
<sequence>MQFHLDGFRPGDPAVAPASAQALPPTDALPAEVDVLIVGCGPAGLTLAAQLAAFPEIRTCIVDQKDGPLLMGQADGIACRTIEMFHAFGFAERVLKEAYWVNETVFWKPDGTKRENIARHGRVQDVEDGLSEFPHVILSQARVHDFYLETMRNAPGRLEPHYSRRLLDLTTEPGTGSSHPVTARLERLDPAHAGKVETIKARYVVGCDGARSIVRKSIGRALHGDAANQAWGVMDVLAVTDFPDIRLKALIQSAGEGTIVLIPREGGYLVRIYVELDKLRADERVGSRNITVDYLIAAVQRILSPYTITVKEVAWWSVYEIGQRLCDRFDDLPDAEAGERLPRIFIAGDACHTHSPKAGQGMNVSMQDSFNLGWKLAAVLLGRCAPELLHSYSAERQAIAGELIAFDREWAALLSAPLKAAGDPQGAGVDPTEVQDYFVRHGRYTAGTATRYAPSLLTGEASFQHLAKGFLVGTRFHSAPVIRLADAKPVHIGHAGKADGRWRLFAFGGAGDRATPGSPIGALCEFLAGSARSPVRSYTRDGEDIDAVFDLRAVLQQGHGELDIGQVHPLLLPRKGRHGLRDYEKVFCPDLSGSKDIFALRGIDRQAGCLLVVRPDQYVAQVLPLEAHDELGAFFARFMLPQR</sequence>
<organism evidence="8 9">
    <name type="scientific">Bosea rubneri</name>
    <dbReference type="NCBI Taxonomy" id="3075434"/>
    <lineage>
        <taxon>Bacteria</taxon>
        <taxon>Pseudomonadati</taxon>
        <taxon>Pseudomonadota</taxon>
        <taxon>Alphaproteobacteria</taxon>
        <taxon>Hyphomicrobiales</taxon>
        <taxon>Boseaceae</taxon>
        <taxon>Bosea</taxon>
    </lineage>
</organism>
<evidence type="ECO:0000256" key="1">
    <source>
        <dbReference type="ARBA" id="ARBA00001974"/>
    </source>
</evidence>
<comment type="cofactor">
    <cofactor evidence="1">
        <name>FAD</name>
        <dbReference type="ChEBI" id="CHEBI:57692"/>
    </cofactor>
</comment>
<dbReference type="InterPro" id="IPR050641">
    <property type="entry name" value="RIFMO-like"/>
</dbReference>
<dbReference type="InterPro" id="IPR002938">
    <property type="entry name" value="FAD-bd"/>
</dbReference>
<feature type="domain" description="FAD-binding" evidence="6">
    <location>
        <begin position="32"/>
        <end position="405"/>
    </location>
</feature>
<dbReference type="CDD" id="cd02979">
    <property type="entry name" value="PHOX_C"/>
    <property type="match status" value="1"/>
</dbReference>
<dbReference type="Pfam" id="PF07976">
    <property type="entry name" value="Phe_hydrox_dim"/>
    <property type="match status" value="1"/>
</dbReference>
<keyword evidence="4" id="KW-0274">FAD</keyword>
<dbReference type="NCBIfam" id="NF006144">
    <property type="entry name" value="PRK08294.1"/>
    <property type="match status" value="1"/>
</dbReference>
<keyword evidence="5" id="KW-0560">Oxidoreductase</keyword>
<gene>
    <name evidence="8" type="ORF">RKE40_00725</name>
</gene>